<dbReference type="EMBL" id="CP023445">
    <property type="protein sequence ID" value="ATE57582.1"/>
    <property type="molecule type" value="Genomic_DNA"/>
</dbReference>
<dbReference type="PANTHER" id="PTHR43625:SF40">
    <property type="entry name" value="ALDO-KETO REDUCTASE YAKC [NADP(+)]"/>
    <property type="match status" value="1"/>
</dbReference>
<dbReference type="NCBIfam" id="NF007695">
    <property type="entry name" value="PRK10376.1"/>
    <property type="match status" value="1"/>
</dbReference>
<dbReference type="Pfam" id="PF00248">
    <property type="entry name" value="Aldo_ket_red"/>
    <property type="match status" value="1"/>
</dbReference>
<evidence type="ECO:0000313" key="4">
    <source>
        <dbReference type="Proteomes" id="UP000218505"/>
    </source>
</evidence>
<reference evidence="3" key="1">
    <citation type="submission" date="2017-09" db="EMBL/GenBank/DDBJ databases">
        <title>Complete Genome Sequence of ansamitocin-producing Bacterium Actinosynnema pretiosum X47.</title>
        <authorList>
            <person name="Cao G."/>
            <person name="Zong G."/>
            <person name="Zhong C."/>
            <person name="Fu J."/>
        </authorList>
    </citation>
    <scope>NUCLEOTIDE SEQUENCE [LARGE SCALE GENOMIC DNA]</scope>
    <source>
        <strain evidence="3">X47</strain>
    </source>
</reference>
<dbReference type="GO" id="GO:0005737">
    <property type="term" value="C:cytoplasm"/>
    <property type="evidence" value="ECO:0007669"/>
    <property type="project" value="TreeGrafter"/>
</dbReference>
<evidence type="ECO:0000256" key="1">
    <source>
        <dbReference type="ARBA" id="ARBA00023002"/>
    </source>
</evidence>
<protein>
    <submittedName>
        <fullName evidence="3">Oxidoreductase</fullName>
    </submittedName>
</protein>
<dbReference type="InterPro" id="IPR036812">
    <property type="entry name" value="NAD(P)_OxRdtase_dom_sf"/>
</dbReference>
<dbReference type="CDD" id="cd19088">
    <property type="entry name" value="AKR_AKR13B1"/>
    <property type="match status" value="1"/>
</dbReference>
<dbReference type="Gene3D" id="3.20.20.100">
    <property type="entry name" value="NADP-dependent oxidoreductase domain"/>
    <property type="match status" value="1"/>
</dbReference>
<name>A0A290ZF36_9PSEU</name>
<dbReference type="KEGG" id="apre:CNX65_33280"/>
<keyword evidence="4" id="KW-1185">Reference proteome</keyword>
<keyword evidence="1" id="KW-0560">Oxidoreductase</keyword>
<dbReference type="SUPFAM" id="SSF51430">
    <property type="entry name" value="NAD(P)-linked oxidoreductase"/>
    <property type="match status" value="1"/>
</dbReference>
<dbReference type="PANTHER" id="PTHR43625">
    <property type="entry name" value="AFLATOXIN B1 ALDEHYDE REDUCTASE"/>
    <property type="match status" value="1"/>
</dbReference>
<sequence>MDMLKLNRVGYGAMQLAGPGVYGPPADPAAAVAVLRRAVELGIDHLDTSDFYGPHVVNELIKEALHPYPEHLVLVTKVGYVRNEAKDWVPAHGSDQLREAVHSNLRTLGVDRIDVVNLRVGGPHGPEDRDVEREFTVLAELREQGLIGELGVSNATRSQLDQARSIAPVACVQNMYNIAQREDDALLDHTTAEGIAYVPFFPLGGFSPLQHAALASVAERHGATDRQVALAWLLHRAPNVLLIPGTSSVRHLEENTAAGQLRLSEQDMADLDTTG</sequence>
<dbReference type="InterPro" id="IPR050791">
    <property type="entry name" value="Aldo-Keto_reductase"/>
</dbReference>
<evidence type="ECO:0000259" key="2">
    <source>
        <dbReference type="Pfam" id="PF00248"/>
    </source>
</evidence>
<dbReference type="GO" id="GO:0016491">
    <property type="term" value="F:oxidoreductase activity"/>
    <property type="evidence" value="ECO:0007669"/>
    <property type="project" value="UniProtKB-KW"/>
</dbReference>
<feature type="domain" description="NADP-dependent oxidoreductase" evidence="2">
    <location>
        <begin position="9"/>
        <end position="272"/>
    </location>
</feature>
<accession>A0A290ZF36</accession>
<gene>
    <name evidence="3" type="ORF">CNX65_33280</name>
</gene>
<evidence type="ECO:0000313" key="3">
    <source>
        <dbReference type="EMBL" id="ATE57582.1"/>
    </source>
</evidence>
<organism evidence="3 4">
    <name type="scientific">Actinosynnema pretiosum</name>
    <dbReference type="NCBI Taxonomy" id="42197"/>
    <lineage>
        <taxon>Bacteria</taxon>
        <taxon>Bacillati</taxon>
        <taxon>Actinomycetota</taxon>
        <taxon>Actinomycetes</taxon>
        <taxon>Pseudonocardiales</taxon>
        <taxon>Pseudonocardiaceae</taxon>
        <taxon>Actinosynnema</taxon>
    </lineage>
</organism>
<dbReference type="AlphaFoldDB" id="A0A290ZF36"/>
<dbReference type="InterPro" id="IPR023210">
    <property type="entry name" value="NADP_OxRdtase_dom"/>
</dbReference>
<dbReference type="RefSeq" id="WP_096497242.1">
    <property type="nucleotide sequence ID" value="NZ_CP023445.1"/>
</dbReference>
<dbReference type="Proteomes" id="UP000218505">
    <property type="component" value="Chromosome"/>
</dbReference>
<proteinExistence type="predicted"/>
<dbReference type="InterPro" id="IPR020471">
    <property type="entry name" value="AKR"/>
</dbReference>
<dbReference type="PRINTS" id="PR00069">
    <property type="entry name" value="ALDKETRDTASE"/>
</dbReference>